<name>A0A4R2GM41_9HYPH</name>
<accession>A0A4R2GM41</accession>
<dbReference type="EMBL" id="SLWL01000015">
    <property type="protein sequence ID" value="TCO10176.1"/>
    <property type="molecule type" value="Genomic_DNA"/>
</dbReference>
<comment type="caution">
    <text evidence="1">The sequence shown here is derived from an EMBL/GenBank/DDBJ whole genome shotgun (WGS) entry which is preliminary data.</text>
</comment>
<reference evidence="1 2" key="1">
    <citation type="submission" date="2019-03" db="EMBL/GenBank/DDBJ databases">
        <title>Genomic Encyclopedia of Type Strains, Phase IV (KMG-IV): sequencing the most valuable type-strain genomes for metagenomic binning, comparative biology and taxonomic classification.</title>
        <authorList>
            <person name="Goeker M."/>
        </authorList>
    </citation>
    <scope>NUCLEOTIDE SEQUENCE [LARGE SCALE GENOMIC DNA]</scope>
    <source>
        <strain evidence="1 2">DSM 22958</strain>
    </source>
</reference>
<keyword evidence="2" id="KW-1185">Reference proteome</keyword>
<evidence type="ECO:0000313" key="2">
    <source>
        <dbReference type="Proteomes" id="UP000294881"/>
    </source>
</evidence>
<dbReference type="Proteomes" id="UP000294881">
    <property type="component" value="Unassembled WGS sequence"/>
</dbReference>
<proteinExistence type="predicted"/>
<organism evidence="1 2">
    <name type="scientific">Camelimonas lactis</name>
    <dbReference type="NCBI Taxonomy" id="659006"/>
    <lineage>
        <taxon>Bacteria</taxon>
        <taxon>Pseudomonadati</taxon>
        <taxon>Pseudomonadota</taxon>
        <taxon>Alphaproteobacteria</taxon>
        <taxon>Hyphomicrobiales</taxon>
        <taxon>Chelatococcaceae</taxon>
        <taxon>Camelimonas</taxon>
    </lineage>
</organism>
<gene>
    <name evidence="1" type="ORF">EV666_11549</name>
</gene>
<dbReference type="AlphaFoldDB" id="A0A4R2GM41"/>
<sequence>MENPPSTDTRPQLRLPRSTCTDWNCSNLSVRIMQTAADSLLA</sequence>
<protein>
    <submittedName>
        <fullName evidence="1">Uncharacterized protein</fullName>
    </submittedName>
</protein>
<evidence type="ECO:0000313" key="1">
    <source>
        <dbReference type="EMBL" id="TCO10176.1"/>
    </source>
</evidence>